<evidence type="ECO:0000256" key="7">
    <source>
        <dbReference type="ARBA" id="ARBA00039442"/>
    </source>
</evidence>
<dbReference type="PANTHER" id="PTHR15889">
    <property type="entry name" value="MITOCHONDRIAL RIBOSOMAL PROTEIN L37"/>
    <property type="match status" value="1"/>
</dbReference>
<sequence length="425" mass="49016">MRLSAVVCSQHIGNGFRQIWKVQSKRKVLEFGVKEKLEVKGLPVVDAIEFLNLKRPVQSQLPILKSQPDKKLIDDSLIPKMLAKDNTHPNWHDEPCRVYHDHLSLFTGIEEAQHITKTCLISNSLPDRVTSFKSKIPEEVHKQMQRFILNAHVLDAVQTKLPKAINIQRPGWNFPRVYGLPRWRRNVQMMNKMFHTVDASLVGQNIDVTEQQFTNETMIRAPLILDGKQSIFETRQHRLVFGRKPLQPYLDGEVKTELLSQPLPDIYPLSRVISIHEQNIYRTDHKFPVLQGAPFDRLTMAIFFLNQPFIRTNGTKLEGRLLLHAFTVAAAHAQQRYGKDVKDLPEPVTINCMQTDSRNFYFGCLQLHSLDLDSSKVANNLFWIEDPQPMFTKCDYVDNQPVLEGYNPQVLETLMALYKSQMATV</sequence>
<name>A0A8J2S6Z8_9CRUS</name>
<reference evidence="9" key="1">
    <citation type="submission" date="2021-11" db="EMBL/GenBank/DDBJ databases">
        <authorList>
            <person name="Schell T."/>
        </authorList>
    </citation>
    <scope>NUCLEOTIDE SEQUENCE</scope>
    <source>
        <strain evidence="9">M5</strain>
    </source>
</reference>
<evidence type="ECO:0000256" key="1">
    <source>
        <dbReference type="ARBA" id="ARBA00004173"/>
    </source>
</evidence>
<keyword evidence="3" id="KW-0689">Ribosomal protein</keyword>
<accession>A0A8J2S6Z8</accession>
<protein>
    <recommendedName>
        <fullName evidence="7">Large ribosomal subunit protein mL37</fullName>
    </recommendedName>
    <alternativeName>
        <fullName evidence="8">39S ribosomal protein L37, mitochondrial</fullName>
    </alternativeName>
</protein>
<dbReference type="AlphaFoldDB" id="A0A8J2S6Z8"/>
<evidence type="ECO:0000313" key="10">
    <source>
        <dbReference type="Proteomes" id="UP000789390"/>
    </source>
</evidence>
<keyword evidence="2" id="KW-0809">Transit peptide</keyword>
<proteinExistence type="inferred from homology"/>
<dbReference type="Proteomes" id="UP000789390">
    <property type="component" value="Unassembled WGS sequence"/>
</dbReference>
<dbReference type="InterPro" id="IPR052482">
    <property type="entry name" value="mtLSU_mL37"/>
</dbReference>
<evidence type="ECO:0000256" key="6">
    <source>
        <dbReference type="ARBA" id="ARBA00037985"/>
    </source>
</evidence>
<comment type="similarity">
    <text evidence="6">Belongs to the mitochondrion-specific ribosomal protein mL37 family.</text>
</comment>
<evidence type="ECO:0000313" key="9">
    <source>
        <dbReference type="EMBL" id="CAH0111840.1"/>
    </source>
</evidence>
<keyword evidence="10" id="KW-1185">Reference proteome</keyword>
<keyword evidence="4" id="KW-0496">Mitochondrion</keyword>
<dbReference type="Pfam" id="PF07147">
    <property type="entry name" value="PDCD9"/>
    <property type="match status" value="1"/>
</dbReference>
<dbReference type="InterPro" id="IPR010793">
    <property type="entry name" value="Ribosomal_mL37/mL65"/>
</dbReference>
<dbReference type="GO" id="GO:0005840">
    <property type="term" value="C:ribosome"/>
    <property type="evidence" value="ECO:0007669"/>
    <property type="project" value="UniProtKB-KW"/>
</dbReference>
<dbReference type="GO" id="GO:1990904">
    <property type="term" value="C:ribonucleoprotein complex"/>
    <property type="evidence" value="ECO:0007669"/>
    <property type="project" value="UniProtKB-KW"/>
</dbReference>
<dbReference type="GO" id="GO:0003735">
    <property type="term" value="F:structural constituent of ribosome"/>
    <property type="evidence" value="ECO:0007669"/>
    <property type="project" value="InterPro"/>
</dbReference>
<evidence type="ECO:0000256" key="4">
    <source>
        <dbReference type="ARBA" id="ARBA00023128"/>
    </source>
</evidence>
<keyword evidence="5" id="KW-0687">Ribonucleoprotein</keyword>
<evidence type="ECO:0000256" key="2">
    <source>
        <dbReference type="ARBA" id="ARBA00022946"/>
    </source>
</evidence>
<dbReference type="PANTHER" id="PTHR15889:SF2">
    <property type="entry name" value="LARGE RIBOSOMAL SUBUNIT PROTEIN ML37"/>
    <property type="match status" value="1"/>
</dbReference>
<evidence type="ECO:0000256" key="5">
    <source>
        <dbReference type="ARBA" id="ARBA00023274"/>
    </source>
</evidence>
<gene>
    <name evidence="9" type="ORF">DGAL_LOCUS15497</name>
</gene>
<dbReference type="GO" id="GO:0006412">
    <property type="term" value="P:translation"/>
    <property type="evidence" value="ECO:0007669"/>
    <property type="project" value="InterPro"/>
</dbReference>
<dbReference type="EMBL" id="CAKKLH010000318">
    <property type="protein sequence ID" value="CAH0111840.1"/>
    <property type="molecule type" value="Genomic_DNA"/>
</dbReference>
<comment type="subcellular location">
    <subcellularLocation>
        <location evidence="1">Mitochondrion</location>
    </subcellularLocation>
</comment>
<comment type="caution">
    <text evidence="9">The sequence shown here is derived from an EMBL/GenBank/DDBJ whole genome shotgun (WGS) entry which is preliminary data.</text>
</comment>
<dbReference type="OrthoDB" id="5835618at2759"/>
<organism evidence="9 10">
    <name type="scientific">Daphnia galeata</name>
    <dbReference type="NCBI Taxonomy" id="27404"/>
    <lineage>
        <taxon>Eukaryota</taxon>
        <taxon>Metazoa</taxon>
        <taxon>Ecdysozoa</taxon>
        <taxon>Arthropoda</taxon>
        <taxon>Crustacea</taxon>
        <taxon>Branchiopoda</taxon>
        <taxon>Diplostraca</taxon>
        <taxon>Cladocera</taxon>
        <taxon>Anomopoda</taxon>
        <taxon>Daphniidae</taxon>
        <taxon>Daphnia</taxon>
    </lineage>
</organism>
<evidence type="ECO:0000256" key="8">
    <source>
        <dbReference type="ARBA" id="ARBA00041617"/>
    </source>
</evidence>
<evidence type="ECO:0000256" key="3">
    <source>
        <dbReference type="ARBA" id="ARBA00022980"/>
    </source>
</evidence>
<dbReference type="GO" id="GO:0005739">
    <property type="term" value="C:mitochondrion"/>
    <property type="evidence" value="ECO:0007669"/>
    <property type="project" value="UniProtKB-SubCell"/>
</dbReference>